<dbReference type="PROSITE" id="PS51192">
    <property type="entry name" value="HELICASE_ATP_BIND_1"/>
    <property type="match status" value="1"/>
</dbReference>
<dbReference type="InterPro" id="IPR027417">
    <property type="entry name" value="P-loop_NTPase"/>
</dbReference>
<keyword evidence="1" id="KW-0547">Nucleotide-binding</keyword>
<dbReference type="Gene3D" id="3.40.50.300">
    <property type="entry name" value="P-loop containing nucleotide triphosphate hydrolases"/>
    <property type="match status" value="2"/>
</dbReference>
<organism evidence="6">
    <name type="scientific">viral metagenome</name>
    <dbReference type="NCBI Taxonomy" id="1070528"/>
    <lineage>
        <taxon>unclassified sequences</taxon>
        <taxon>metagenomes</taxon>
        <taxon>organismal metagenomes</taxon>
    </lineage>
</organism>
<evidence type="ECO:0000259" key="5">
    <source>
        <dbReference type="PROSITE" id="PS51192"/>
    </source>
</evidence>
<feature type="domain" description="Helicase ATP-binding" evidence="5">
    <location>
        <begin position="145"/>
        <end position="294"/>
    </location>
</feature>
<keyword evidence="2" id="KW-0378">Hydrolase</keyword>
<dbReference type="PANTHER" id="PTHR11274:SF0">
    <property type="entry name" value="GENERAL TRANSCRIPTION AND DNA REPAIR FACTOR IIH HELICASE SUBUNIT XPB"/>
    <property type="match status" value="1"/>
</dbReference>
<protein>
    <recommendedName>
        <fullName evidence="5">Helicase ATP-binding domain-containing protein</fullName>
    </recommendedName>
</protein>
<dbReference type="GO" id="GO:0005524">
    <property type="term" value="F:ATP binding"/>
    <property type="evidence" value="ECO:0007669"/>
    <property type="project" value="UniProtKB-KW"/>
</dbReference>
<keyword evidence="3" id="KW-0347">Helicase</keyword>
<dbReference type="GO" id="GO:0004386">
    <property type="term" value="F:helicase activity"/>
    <property type="evidence" value="ECO:0007669"/>
    <property type="project" value="UniProtKB-KW"/>
</dbReference>
<accession>A0A6C0LAC3</accession>
<dbReference type="SUPFAM" id="SSF52540">
    <property type="entry name" value="P-loop containing nucleoside triphosphate hydrolases"/>
    <property type="match status" value="2"/>
</dbReference>
<dbReference type="CDD" id="cd17926">
    <property type="entry name" value="DEXHc_RE"/>
    <property type="match status" value="1"/>
</dbReference>
<dbReference type="Pfam" id="PF00271">
    <property type="entry name" value="Helicase_C"/>
    <property type="match status" value="1"/>
</dbReference>
<evidence type="ECO:0000256" key="2">
    <source>
        <dbReference type="ARBA" id="ARBA00022801"/>
    </source>
</evidence>
<evidence type="ECO:0000313" key="6">
    <source>
        <dbReference type="EMBL" id="QHU27025.1"/>
    </source>
</evidence>
<dbReference type="GO" id="GO:0016787">
    <property type="term" value="F:hydrolase activity"/>
    <property type="evidence" value="ECO:0007669"/>
    <property type="project" value="UniProtKB-KW"/>
</dbReference>
<keyword evidence="4" id="KW-0067">ATP-binding</keyword>
<dbReference type="InterPro" id="IPR050615">
    <property type="entry name" value="ATP-dep_DNA_Helicase"/>
</dbReference>
<dbReference type="InterPro" id="IPR001650">
    <property type="entry name" value="Helicase_C-like"/>
</dbReference>
<dbReference type="PANTHER" id="PTHR11274">
    <property type="entry name" value="RAD25/XP-B DNA REPAIR HELICASE"/>
    <property type="match status" value="1"/>
</dbReference>
<dbReference type="InterPro" id="IPR006935">
    <property type="entry name" value="Helicase/UvrB_N"/>
</dbReference>
<proteinExistence type="predicted"/>
<reference evidence="6" key="1">
    <citation type="journal article" date="2020" name="Nature">
        <title>Giant virus diversity and host interactions through global metagenomics.</title>
        <authorList>
            <person name="Schulz F."/>
            <person name="Roux S."/>
            <person name="Paez-Espino D."/>
            <person name="Jungbluth S."/>
            <person name="Walsh D.A."/>
            <person name="Denef V.J."/>
            <person name="McMahon K.D."/>
            <person name="Konstantinidis K.T."/>
            <person name="Eloe-Fadrosh E.A."/>
            <person name="Kyrpides N.C."/>
            <person name="Woyke T."/>
        </authorList>
    </citation>
    <scope>NUCLEOTIDE SEQUENCE</scope>
    <source>
        <strain evidence="6">GVMAG-M-3300027759-42</strain>
    </source>
</reference>
<dbReference type="EMBL" id="MN740448">
    <property type="protein sequence ID" value="QHU27025.1"/>
    <property type="molecule type" value="Genomic_DNA"/>
</dbReference>
<evidence type="ECO:0000256" key="1">
    <source>
        <dbReference type="ARBA" id="ARBA00022741"/>
    </source>
</evidence>
<sequence length="557" mass="63704">MYKRKFFAKKKNITPPPKSTEFVVTEEYKNIIRSQSYLGKKGYTIPKSIISKQDEEFLRKDLFVKPVLMGNAFGAGESTLFPVFRENANKMYLPRFYGIQRYGIPSKSEISDGDNIDVSFPKPLRDYQDKIVDVYMKYVNSTICSESEQKGNGGILEVPCGRGKTVLALKIISILKKKTLIIVHKEFLMNQWIDRINEFLPGAKVGKIQGSVFDVEGNDIVIGMIQTLYDKEYPIETFSCFGLTIIDEVHRIGSEQFSRTLFKTITPYMLGISATVDRKDKLTKVLYMFIGEKIYTEKREDDDLVSVRAIRYQTNDPEFNEVEVDFRGTAKYSTMITKLCDFGPRSDFIIRVIKDLVEEEPDNQIMILCHNRSLLSYLYDGITYRNIAPVGYYVGGMKQKNLQETETKQIVLATYAMAAEALDIKSLSTLVMVTPKTDITQSVGRILRVKHENPIIVDIVDSHDLFQNQWAQRRRFYKKCNYRIREIDSKTYTGMAIDWGNDATWKRTFDPKTKTDDIGTCKIAKDDSDDELDTKHGIGSGQGKCLINFSGLSGLDD</sequence>
<dbReference type="AlphaFoldDB" id="A0A6C0LAC3"/>
<name>A0A6C0LAC3_9ZZZZ</name>
<dbReference type="Pfam" id="PF04851">
    <property type="entry name" value="ResIII"/>
    <property type="match status" value="1"/>
</dbReference>
<evidence type="ECO:0000256" key="4">
    <source>
        <dbReference type="ARBA" id="ARBA00022840"/>
    </source>
</evidence>
<dbReference type="InterPro" id="IPR014001">
    <property type="entry name" value="Helicase_ATP-bd"/>
</dbReference>
<dbReference type="GO" id="GO:0003677">
    <property type="term" value="F:DNA binding"/>
    <property type="evidence" value="ECO:0007669"/>
    <property type="project" value="InterPro"/>
</dbReference>
<evidence type="ECO:0000256" key="3">
    <source>
        <dbReference type="ARBA" id="ARBA00022806"/>
    </source>
</evidence>
<dbReference type="SMART" id="SM00487">
    <property type="entry name" value="DEXDc"/>
    <property type="match status" value="1"/>
</dbReference>